<name>A0A238DA27_THIDL</name>
<feature type="domain" description="Glycosyltransferase RgtA/B/C/D-like" evidence="9">
    <location>
        <begin position="56"/>
        <end position="221"/>
    </location>
</feature>
<feature type="transmembrane region" description="Helical" evidence="8">
    <location>
        <begin position="80"/>
        <end position="100"/>
    </location>
</feature>
<feature type="transmembrane region" description="Helical" evidence="8">
    <location>
        <begin position="253"/>
        <end position="279"/>
    </location>
</feature>
<feature type="domain" description="Aminoarabinose transferase C-terminal" evidence="10">
    <location>
        <begin position="446"/>
        <end position="547"/>
    </location>
</feature>
<dbReference type="GO" id="GO:0005886">
    <property type="term" value="C:plasma membrane"/>
    <property type="evidence" value="ECO:0007669"/>
    <property type="project" value="UniProtKB-SubCell"/>
</dbReference>
<evidence type="ECO:0000256" key="6">
    <source>
        <dbReference type="ARBA" id="ARBA00022989"/>
    </source>
</evidence>
<dbReference type="InterPro" id="IPR050297">
    <property type="entry name" value="LipidA_mod_glycosyltrf_83"/>
</dbReference>
<dbReference type="GO" id="GO:0006493">
    <property type="term" value="P:protein O-linked glycosylation"/>
    <property type="evidence" value="ECO:0007669"/>
    <property type="project" value="InterPro"/>
</dbReference>
<dbReference type="Pfam" id="PF18583">
    <property type="entry name" value="Arnt_C"/>
    <property type="match status" value="1"/>
</dbReference>
<dbReference type="EMBL" id="FLMQ01000058">
    <property type="protein sequence ID" value="SBP90071.1"/>
    <property type="molecule type" value="Genomic_DNA"/>
</dbReference>
<evidence type="ECO:0000256" key="2">
    <source>
        <dbReference type="ARBA" id="ARBA00022475"/>
    </source>
</evidence>
<dbReference type="Proteomes" id="UP000214566">
    <property type="component" value="Unassembled WGS sequence"/>
</dbReference>
<feature type="transmembrane region" description="Helical" evidence="8">
    <location>
        <begin position="202"/>
        <end position="222"/>
    </location>
</feature>
<evidence type="ECO:0000259" key="10">
    <source>
        <dbReference type="Pfam" id="PF18583"/>
    </source>
</evidence>
<dbReference type="InterPro" id="IPR038731">
    <property type="entry name" value="RgtA/B/C-like"/>
</dbReference>
<keyword evidence="5 8" id="KW-0812">Transmembrane</keyword>
<feature type="transmembrane region" description="Helical" evidence="8">
    <location>
        <begin position="107"/>
        <end position="125"/>
    </location>
</feature>
<keyword evidence="4 11" id="KW-0808">Transferase</keyword>
<evidence type="ECO:0000256" key="1">
    <source>
        <dbReference type="ARBA" id="ARBA00004651"/>
    </source>
</evidence>
<evidence type="ECO:0000256" key="3">
    <source>
        <dbReference type="ARBA" id="ARBA00022676"/>
    </source>
</evidence>
<keyword evidence="7 8" id="KW-0472">Membrane</keyword>
<dbReference type="InterPro" id="IPR040845">
    <property type="entry name" value="Arnt_C"/>
</dbReference>
<accession>A0A238DA27</accession>
<evidence type="ECO:0000313" key="12">
    <source>
        <dbReference type="Proteomes" id="UP000214566"/>
    </source>
</evidence>
<gene>
    <name evidence="11" type="ORF">THIARS_90221</name>
</gene>
<feature type="transmembrane region" description="Helical" evidence="8">
    <location>
        <begin position="323"/>
        <end position="340"/>
    </location>
</feature>
<evidence type="ECO:0000256" key="7">
    <source>
        <dbReference type="ARBA" id="ARBA00023136"/>
    </source>
</evidence>
<protein>
    <submittedName>
        <fullName evidence="11">Putative Glycosyl transferase, family 39</fullName>
    </submittedName>
</protein>
<keyword evidence="2" id="KW-1003">Cell membrane</keyword>
<feature type="transmembrane region" description="Helical" evidence="8">
    <location>
        <begin position="300"/>
        <end position="317"/>
    </location>
</feature>
<evidence type="ECO:0000256" key="5">
    <source>
        <dbReference type="ARBA" id="ARBA00022692"/>
    </source>
</evidence>
<dbReference type="GO" id="GO:0010041">
    <property type="term" value="P:response to iron(III) ion"/>
    <property type="evidence" value="ECO:0007669"/>
    <property type="project" value="TreeGrafter"/>
</dbReference>
<dbReference type="GO" id="GO:0000030">
    <property type="term" value="F:mannosyltransferase activity"/>
    <property type="evidence" value="ECO:0007669"/>
    <property type="project" value="InterPro"/>
</dbReference>
<keyword evidence="12" id="KW-1185">Reference proteome</keyword>
<dbReference type="AlphaFoldDB" id="A0A238DA27"/>
<evidence type="ECO:0000256" key="8">
    <source>
        <dbReference type="SAM" id="Phobius"/>
    </source>
</evidence>
<feature type="transmembrane region" description="Helical" evidence="8">
    <location>
        <begin position="415"/>
        <end position="436"/>
    </location>
</feature>
<keyword evidence="6 8" id="KW-1133">Transmembrane helix</keyword>
<dbReference type="GO" id="GO:0009103">
    <property type="term" value="P:lipopolysaccharide biosynthetic process"/>
    <property type="evidence" value="ECO:0007669"/>
    <property type="project" value="UniProtKB-ARBA"/>
</dbReference>
<evidence type="ECO:0000313" key="11">
    <source>
        <dbReference type="EMBL" id="SBP90071.1"/>
    </source>
</evidence>
<feature type="transmembrane region" description="Helical" evidence="8">
    <location>
        <begin position="384"/>
        <end position="403"/>
    </location>
</feature>
<keyword evidence="3" id="KW-0328">Glycosyltransferase</keyword>
<dbReference type="GO" id="GO:0016763">
    <property type="term" value="F:pentosyltransferase activity"/>
    <property type="evidence" value="ECO:0007669"/>
    <property type="project" value="TreeGrafter"/>
</dbReference>
<dbReference type="Pfam" id="PF13231">
    <property type="entry name" value="PMT_2"/>
    <property type="match status" value="1"/>
</dbReference>
<proteinExistence type="predicted"/>
<feature type="transmembrane region" description="Helical" evidence="8">
    <location>
        <begin position="352"/>
        <end position="372"/>
    </location>
</feature>
<organism evidence="11 12">
    <name type="scientific">Thiomonas delicata</name>
    <name type="common">Thiomonas cuprina</name>
    <dbReference type="NCBI Taxonomy" id="364030"/>
    <lineage>
        <taxon>Bacteria</taxon>
        <taxon>Pseudomonadati</taxon>
        <taxon>Pseudomonadota</taxon>
        <taxon>Betaproteobacteria</taxon>
        <taxon>Burkholderiales</taxon>
        <taxon>Thiomonas</taxon>
    </lineage>
</organism>
<sequence length="581" mass="64451">MLLALAVVLAALWFGVLGLRDLVPTDEGRYAEIPREMVASGEWVTPRLDGFKYFEKPALQYWATAAAYELFGLGEWQARLWTALTGFLTILFTGFAGRVLYGPRTGLYAAAILASSLYWVGLGHINTLDMGVSAFLAGSLFAFLLAQRQAATKAQTRGWMWACWAMMALAMLSKGLIGVAFPGSTLVLYTLITRDWGLWKRLHIASGLLIFLAIAAPWYVWVQIRNPEFFDYFFVYQQFTRFLTPELQRPGPWYYFIPILLLGIVPWLGGLLPGLWHAYKQPMAERAATSSARAALRPNWVLLIWSVFIFLFFSASHSKLPSYILPIFPALALMMGERFARAPRGALRWQFVLNAAISLAAIVGFTQLWRAGNAITPAALYQQYGWWLEITAVLGLICSLLAWRLEGAGRRTAAVLVLAGGMFVGLTVGTQAFQILGRTASTKDVVAAIRPWLHAGQPFYAVGTYDQTLPFYLRRTVTVVAYEGELHFGITQQPQLWVPSVADFAKRWEQDRLPLAFMPVGELAALRAMGLPFRIIDLTPRYAVIAKPGQNYGPAAQAAAARLPAAWNAPTAGGTNHQDKP</sequence>
<reference evidence="11 12" key="1">
    <citation type="submission" date="2016-06" db="EMBL/GenBank/DDBJ databases">
        <authorList>
            <person name="Kjaerup R.B."/>
            <person name="Dalgaard T.S."/>
            <person name="Juul-Madsen H.R."/>
        </authorList>
    </citation>
    <scope>NUCLEOTIDE SEQUENCE [LARGE SCALE GENOMIC DNA]</scope>
    <source>
        <strain evidence="11 12">DSM 16361</strain>
    </source>
</reference>
<feature type="transmembrane region" description="Helical" evidence="8">
    <location>
        <begin position="159"/>
        <end position="182"/>
    </location>
</feature>
<evidence type="ECO:0000256" key="4">
    <source>
        <dbReference type="ARBA" id="ARBA00022679"/>
    </source>
</evidence>
<dbReference type="PANTHER" id="PTHR33908">
    <property type="entry name" value="MANNOSYLTRANSFERASE YKCB-RELATED"/>
    <property type="match status" value="1"/>
</dbReference>
<comment type="subcellular location">
    <subcellularLocation>
        <location evidence="1">Cell membrane</location>
        <topology evidence="1">Multi-pass membrane protein</topology>
    </subcellularLocation>
</comment>
<dbReference type="PANTHER" id="PTHR33908:SF3">
    <property type="entry name" value="UNDECAPRENYL PHOSPHATE-ALPHA-4-AMINO-4-DEOXY-L-ARABINOSE ARABINOSYL TRANSFERASE"/>
    <property type="match status" value="1"/>
</dbReference>
<evidence type="ECO:0000259" key="9">
    <source>
        <dbReference type="Pfam" id="PF13231"/>
    </source>
</evidence>